<dbReference type="Proteomes" id="UP000008320">
    <property type="component" value="Chromosome"/>
</dbReference>
<evidence type="ECO:0000313" key="2">
    <source>
        <dbReference type="EMBL" id="ABD44918.1"/>
    </source>
</evidence>
<dbReference type="AlphaFoldDB" id="Q2GFF3"/>
<keyword evidence="3" id="KW-1185">Reference proteome</keyword>
<feature type="transmembrane region" description="Helical" evidence="1">
    <location>
        <begin position="12"/>
        <end position="37"/>
    </location>
</feature>
<keyword evidence="1" id="KW-1133">Transmembrane helix</keyword>
<dbReference type="KEGG" id="ech:ECH_1045"/>
<evidence type="ECO:0000313" key="3">
    <source>
        <dbReference type="Proteomes" id="UP000008320"/>
    </source>
</evidence>
<dbReference type="RefSeq" id="WP_011452970.1">
    <property type="nucleotide sequence ID" value="NC_007799.1"/>
</dbReference>
<name>Q2GFF3_EHRCR</name>
<dbReference type="HOGENOM" id="CLU_2972210_0_0_5"/>
<gene>
    <name evidence="2" type="ordered locus">ECH_1045</name>
</gene>
<reference evidence="2 3" key="1">
    <citation type="journal article" date="2006" name="PLoS Genet.">
        <title>Comparative genomics of emerging human ehrlichiosis agents.</title>
        <authorList>
            <person name="Dunning Hotopp J.C."/>
            <person name="Lin M."/>
            <person name="Madupu R."/>
            <person name="Crabtree J."/>
            <person name="Angiuoli S.V."/>
            <person name="Eisen J.A."/>
            <person name="Seshadri R."/>
            <person name="Ren Q."/>
            <person name="Wu M."/>
            <person name="Utterback T.R."/>
            <person name="Smith S."/>
            <person name="Lewis M."/>
            <person name="Khouri H."/>
            <person name="Zhang C."/>
            <person name="Niu H."/>
            <person name="Lin Q."/>
            <person name="Ohashi N."/>
            <person name="Zhi N."/>
            <person name="Nelson W."/>
            <person name="Brinkac L.M."/>
            <person name="Dodson R.J."/>
            <person name="Rosovitz M.J."/>
            <person name="Sundaram J."/>
            <person name="Daugherty S.C."/>
            <person name="Davidsen T."/>
            <person name="Durkin A.S."/>
            <person name="Gwinn M."/>
            <person name="Haft D.H."/>
            <person name="Selengut J.D."/>
            <person name="Sullivan S.A."/>
            <person name="Zafar N."/>
            <person name="Zhou L."/>
            <person name="Benahmed F."/>
            <person name="Forberger H."/>
            <person name="Halpin R."/>
            <person name="Mulligan S."/>
            <person name="Robinson J."/>
            <person name="White O."/>
            <person name="Rikihisa Y."/>
            <person name="Tettelin H."/>
        </authorList>
    </citation>
    <scope>NUCLEOTIDE SEQUENCE [LARGE SCALE GENOMIC DNA]</scope>
    <source>
        <strain evidence="3">ATCC CRL-10679 / Arkansas</strain>
    </source>
</reference>
<keyword evidence="1" id="KW-0812">Transmembrane</keyword>
<evidence type="ECO:0000256" key="1">
    <source>
        <dbReference type="SAM" id="Phobius"/>
    </source>
</evidence>
<accession>Q2GFF3</accession>
<protein>
    <submittedName>
        <fullName evidence="2">Uncharacterized protein</fullName>
    </submittedName>
</protein>
<sequence>MAISRVLLNIQLRSVVGEILAIVVKVQFVLDLLLVLIKEGAVFCQCHIFIKMSFRLIQ</sequence>
<dbReference type="EMBL" id="CP000236">
    <property type="protein sequence ID" value="ABD44918.1"/>
    <property type="molecule type" value="Genomic_DNA"/>
</dbReference>
<proteinExistence type="predicted"/>
<keyword evidence="1" id="KW-0472">Membrane</keyword>
<organism evidence="2 3">
    <name type="scientific">Ehrlichia chaffeensis (strain ATCC CRL-10679 / Arkansas)</name>
    <dbReference type="NCBI Taxonomy" id="205920"/>
    <lineage>
        <taxon>Bacteria</taxon>
        <taxon>Pseudomonadati</taxon>
        <taxon>Pseudomonadota</taxon>
        <taxon>Alphaproteobacteria</taxon>
        <taxon>Rickettsiales</taxon>
        <taxon>Anaplasmataceae</taxon>
        <taxon>Ehrlichia</taxon>
    </lineage>
</organism>